<dbReference type="Pfam" id="PF00335">
    <property type="entry name" value="Tetraspanin"/>
    <property type="match status" value="2"/>
</dbReference>
<evidence type="ECO:0000256" key="6">
    <source>
        <dbReference type="PIRSR" id="PIRSR002419-1"/>
    </source>
</evidence>
<dbReference type="Proteomes" id="UP000095283">
    <property type="component" value="Unplaced"/>
</dbReference>
<evidence type="ECO:0000256" key="1">
    <source>
        <dbReference type="ARBA" id="ARBA00004141"/>
    </source>
</evidence>
<feature type="transmembrane region" description="Helical" evidence="7">
    <location>
        <begin position="12"/>
        <end position="35"/>
    </location>
</feature>
<evidence type="ECO:0000256" key="3">
    <source>
        <dbReference type="ARBA" id="ARBA00022692"/>
    </source>
</evidence>
<keyword evidence="6" id="KW-1015">Disulfide bond</keyword>
<dbReference type="InterPro" id="IPR008952">
    <property type="entry name" value="Tetraspanin_EC2_sf"/>
</dbReference>
<feature type="transmembrane region" description="Helical" evidence="7">
    <location>
        <begin position="56"/>
        <end position="81"/>
    </location>
</feature>
<dbReference type="CDD" id="cd03127">
    <property type="entry name" value="tetraspanin_LEL"/>
    <property type="match status" value="1"/>
</dbReference>
<name>A0A1I7WWY7_HETBA</name>
<dbReference type="WBParaSite" id="Hba_09698">
    <property type="protein sequence ID" value="Hba_09698"/>
    <property type="gene ID" value="Hba_09698"/>
</dbReference>
<dbReference type="InterPro" id="IPR018499">
    <property type="entry name" value="Tetraspanin/Peripherin"/>
</dbReference>
<evidence type="ECO:0000256" key="5">
    <source>
        <dbReference type="ARBA" id="ARBA00023136"/>
    </source>
</evidence>
<comment type="similarity">
    <text evidence="2 7">Belongs to the tetraspanin (TM4SF) family.</text>
</comment>
<evidence type="ECO:0000256" key="7">
    <source>
        <dbReference type="RuleBase" id="RU361218"/>
    </source>
</evidence>
<protein>
    <recommendedName>
        <fullName evidence="7">Tetraspanin</fullName>
    </recommendedName>
</protein>
<keyword evidence="8" id="KW-1185">Reference proteome</keyword>
<keyword evidence="3 7" id="KW-0812">Transmembrane</keyword>
<evidence type="ECO:0000256" key="2">
    <source>
        <dbReference type="ARBA" id="ARBA00006840"/>
    </source>
</evidence>
<sequence length="220" mass="24626">MVAGCGNKCIKYVFWLLNFILFALGIIIVGLAIWIRWDDSFLSKVISNMKIDMGRLPLESFYFLLYVIIGIGAFLLILGFLGCCGSACEIVCTIGMMESNFITLWRNELVARYNSVNVIRETLDNIQSSLHCCGAVGCTDYSNIGFIPGSCQCSNAGQIGCATYIWSFVQTNMIYVFIVLGIILLVERMVVNKMYVFKLQLLTMIFSCILMSAVKEKRNA</sequence>
<keyword evidence="5 7" id="KW-0472">Membrane</keyword>
<reference evidence="9" key="1">
    <citation type="submission" date="2016-11" db="UniProtKB">
        <authorList>
            <consortium name="WormBaseParasite"/>
        </authorList>
    </citation>
    <scope>IDENTIFICATION</scope>
</reference>
<dbReference type="PIRSF" id="PIRSF002419">
    <property type="entry name" value="Tetraspanin"/>
    <property type="match status" value="1"/>
</dbReference>
<comment type="subcellular location">
    <subcellularLocation>
        <location evidence="1 7">Membrane</location>
        <topology evidence="1 7">Multi-pass membrane protein</topology>
    </subcellularLocation>
</comment>
<evidence type="ECO:0000313" key="9">
    <source>
        <dbReference type="WBParaSite" id="Hba_09698"/>
    </source>
</evidence>
<feature type="disulfide bond" evidence="6">
    <location>
        <begin position="133"/>
        <end position="151"/>
    </location>
</feature>
<evidence type="ECO:0000256" key="4">
    <source>
        <dbReference type="ARBA" id="ARBA00022989"/>
    </source>
</evidence>
<accession>A0A1I7WWY7</accession>
<dbReference type="SUPFAM" id="SSF48652">
    <property type="entry name" value="Tetraspanin"/>
    <property type="match status" value="1"/>
</dbReference>
<dbReference type="InterPro" id="IPR000301">
    <property type="entry name" value="Tetraspanin_animals"/>
</dbReference>
<dbReference type="GO" id="GO:0016020">
    <property type="term" value="C:membrane"/>
    <property type="evidence" value="ECO:0007669"/>
    <property type="project" value="UniProtKB-SubCell"/>
</dbReference>
<dbReference type="Gene3D" id="1.10.1450.10">
    <property type="entry name" value="Tetraspanin"/>
    <property type="match status" value="1"/>
</dbReference>
<evidence type="ECO:0000313" key="8">
    <source>
        <dbReference type="Proteomes" id="UP000095283"/>
    </source>
</evidence>
<feature type="transmembrane region" description="Helical" evidence="7">
    <location>
        <begin position="195"/>
        <end position="214"/>
    </location>
</feature>
<dbReference type="AlphaFoldDB" id="A0A1I7WWY7"/>
<proteinExistence type="inferred from homology"/>
<dbReference type="PRINTS" id="PR00259">
    <property type="entry name" value="TMFOUR"/>
</dbReference>
<feature type="disulfide bond" evidence="6">
    <location>
        <begin position="132"/>
        <end position="161"/>
    </location>
</feature>
<keyword evidence="4 7" id="KW-1133">Transmembrane helix</keyword>
<organism evidence="8 9">
    <name type="scientific">Heterorhabditis bacteriophora</name>
    <name type="common">Entomopathogenic nematode worm</name>
    <dbReference type="NCBI Taxonomy" id="37862"/>
    <lineage>
        <taxon>Eukaryota</taxon>
        <taxon>Metazoa</taxon>
        <taxon>Ecdysozoa</taxon>
        <taxon>Nematoda</taxon>
        <taxon>Chromadorea</taxon>
        <taxon>Rhabditida</taxon>
        <taxon>Rhabditina</taxon>
        <taxon>Rhabditomorpha</taxon>
        <taxon>Strongyloidea</taxon>
        <taxon>Heterorhabditidae</taxon>
        <taxon>Heterorhabditis</taxon>
    </lineage>
</organism>
<feature type="transmembrane region" description="Helical" evidence="7">
    <location>
        <begin position="164"/>
        <end position="186"/>
    </location>
</feature>